<gene>
    <name evidence="1" type="ORF">GCT13_44460</name>
</gene>
<evidence type="ECO:0000313" key="2">
    <source>
        <dbReference type="Proteomes" id="UP000484381"/>
    </source>
</evidence>
<dbReference type="EMBL" id="WHNP01000121">
    <property type="protein sequence ID" value="MPW23589.1"/>
    <property type="molecule type" value="Genomic_DNA"/>
</dbReference>
<reference evidence="1 2" key="1">
    <citation type="submission" date="2019-10" db="EMBL/GenBank/DDBJ databases">
        <title>Paraburkholderia sp. isolated from nodules of Mimosa pudica from Brazilian Atlantic Forest soils.</title>
        <authorList>
            <person name="Paulitsch F."/>
            <person name="Hungria M."/>
            <person name="Dall'Agnol R."/>
        </authorList>
    </citation>
    <scope>NUCLEOTIDE SEQUENCE [LARGE SCALE GENOMIC DNA]</scope>
    <source>
        <strain evidence="1 2">CNPSo 3157</strain>
    </source>
</reference>
<accession>A0A7X1NKK8</accession>
<organism evidence="1 2">
    <name type="scientific">Paraburkholderia franconis</name>
    <dbReference type="NCBI Taxonomy" id="2654983"/>
    <lineage>
        <taxon>Bacteria</taxon>
        <taxon>Pseudomonadati</taxon>
        <taxon>Pseudomonadota</taxon>
        <taxon>Betaproteobacteria</taxon>
        <taxon>Burkholderiales</taxon>
        <taxon>Burkholderiaceae</taxon>
        <taxon>Paraburkholderia</taxon>
    </lineage>
</organism>
<comment type="caution">
    <text evidence="1">The sequence shown here is derived from an EMBL/GenBank/DDBJ whole genome shotgun (WGS) entry which is preliminary data.</text>
</comment>
<dbReference type="AlphaFoldDB" id="A0A7X1NKK8"/>
<name>A0A7X1NKK8_9BURK</name>
<proteinExistence type="predicted"/>
<dbReference type="Proteomes" id="UP000484381">
    <property type="component" value="Unassembled WGS sequence"/>
</dbReference>
<evidence type="ECO:0000313" key="1">
    <source>
        <dbReference type="EMBL" id="MPW23589.1"/>
    </source>
</evidence>
<dbReference type="RefSeq" id="WP_152768070.1">
    <property type="nucleotide sequence ID" value="NZ_WHNP01000121.1"/>
</dbReference>
<sequence length="60" mass="6611">MRHPLVAQFDGKPGLREQFVLLLAESARPGLGFRTLVDGKRLAEAVADFRARVADDVAYV</sequence>
<protein>
    <submittedName>
        <fullName evidence="1">Uncharacterized protein</fullName>
    </submittedName>
</protein>
<keyword evidence="2" id="KW-1185">Reference proteome</keyword>